<name>A0A4Q2U0W4_9HYPH</name>
<reference evidence="3 4" key="2">
    <citation type="submission" date="2019-02" db="EMBL/GenBank/DDBJ databases">
        <title>'Lichenibacterium ramalinii' gen. nov. sp. nov., 'Lichenibacterium minor' gen. nov. sp. nov.</title>
        <authorList>
            <person name="Pankratov T."/>
        </authorList>
    </citation>
    <scope>NUCLEOTIDE SEQUENCE [LARGE SCALE GENOMIC DNA]</scope>
    <source>
        <strain evidence="3 4">RmlP026</strain>
    </source>
</reference>
<evidence type="ECO:0000313" key="3">
    <source>
        <dbReference type="EMBL" id="RYC29912.1"/>
    </source>
</evidence>
<dbReference type="AlphaFoldDB" id="A0A4Q2U0W4"/>
<protein>
    <submittedName>
        <fullName evidence="3">DUF1674 domain-containing protein</fullName>
    </submittedName>
</protein>
<evidence type="ECO:0000256" key="1">
    <source>
        <dbReference type="ARBA" id="ARBA00005701"/>
    </source>
</evidence>
<proteinExistence type="inferred from homology"/>
<feature type="compositionally biased region" description="Basic and acidic residues" evidence="2">
    <location>
        <begin position="45"/>
        <end position="69"/>
    </location>
</feature>
<organism evidence="3 4">
    <name type="scientific">Lichenibacterium minor</name>
    <dbReference type="NCBI Taxonomy" id="2316528"/>
    <lineage>
        <taxon>Bacteria</taxon>
        <taxon>Pseudomonadati</taxon>
        <taxon>Pseudomonadota</taxon>
        <taxon>Alphaproteobacteria</taxon>
        <taxon>Hyphomicrobiales</taxon>
        <taxon>Lichenihabitantaceae</taxon>
        <taxon>Lichenibacterium</taxon>
    </lineage>
</organism>
<comment type="caution">
    <text evidence="3">The sequence shown here is derived from an EMBL/GenBank/DDBJ whole genome shotgun (WGS) entry which is preliminary data.</text>
</comment>
<feature type="region of interest" description="Disordered" evidence="2">
    <location>
        <begin position="1"/>
        <end position="91"/>
    </location>
</feature>
<accession>A0A4Q2U0W4</accession>
<evidence type="ECO:0000256" key="2">
    <source>
        <dbReference type="SAM" id="MobiDB-lite"/>
    </source>
</evidence>
<sequence length="91" mass="9872">MKGERSDAPGSSRVPDKGGGSVIDDEHRTNSAEPASVPQAGAAERALEEAEQRRAARKRADQARPREINGRQGPEPVRYGDWENKGIACDF</sequence>
<dbReference type="EMBL" id="QYBB01000037">
    <property type="protein sequence ID" value="RYC29912.1"/>
    <property type="molecule type" value="Genomic_DNA"/>
</dbReference>
<keyword evidence="4" id="KW-1185">Reference proteome</keyword>
<gene>
    <name evidence="3" type="ORF">D3273_21710</name>
</gene>
<evidence type="ECO:0000313" key="4">
    <source>
        <dbReference type="Proteomes" id="UP000290759"/>
    </source>
</evidence>
<reference evidence="3 4" key="1">
    <citation type="submission" date="2018-12" db="EMBL/GenBank/DDBJ databases">
        <authorList>
            <person name="Grouzdev D.S."/>
            <person name="Krutkina M.S."/>
        </authorList>
    </citation>
    <scope>NUCLEOTIDE SEQUENCE [LARGE SCALE GENOMIC DNA]</scope>
    <source>
        <strain evidence="3 4">RmlP026</strain>
    </source>
</reference>
<comment type="similarity">
    <text evidence="1">Belongs to the SDHAF4 family.</text>
</comment>
<dbReference type="Pfam" id="PF07896">
    <property type="entry name" value="DUF1674"/>
    <property type="match status" value="1"/>
</dbReference>
<dbReference type="Proteomes" id="UP000290759">
    <property type="component" value="Unassembled WGS sequence"/>
</dbReference>
<dbReference type="InterPro" id="IPR012875">
    <property type="entry name" value="SDHF4"/>
</dbReference>
<dbReference type="OrthoDB" id="8481828at2"/>